<evidence type="ECO:0008006" key="3">
    <source>
        <dbReference type="Google" id="ProtNLM"/>
    </source>
</evidence>
<dbReference type="STRING" id="657014.SAMN04488092_102483"/>
<accession>A0A1H9BEG3</accession>
<evidence type="ECO:0000313" key="2">
    <source>
        <dbReference type="Proteomes" id="UP000198634"/>
    </source>
</evidence>
<keyword evidence="2" id="KW-1185">Reference proteome</keyword>
<gene>
    <name evidence="1" type="ORF">SAMN04488092_102483</name>
</gene>
<sequence>MSGVLHKCGLGAGWHGARVLLFVSVLLMNAILPSLVAAAQNTTAPHQMTSEQMDHATMGHAVSVPSQGSLPDHEDHGTSLHCMSSVCCYHEASVLFALVASDAYLTNRQAMDRGSHLPSFLRSTKDRPPQQI</sequence>
<dbReference type="Proteomes" id="UP000198634">
    <property type="component" value="Unassembled WGS sequence"/>
</dbReference>
<organism evidence="1 2">
    <name type="scientific">Thalassovita taeanensis</name>
    <dbReference type="NCBI Taxonomy" id="657014"/>
    <lineage>
        <taxon>Bacteria</taxon>
        <taxon>Pseudomonadati</taxon>
        <taxon>Pseudomonadota</taxon>
        <taxon>Alphaproteobacteria</taxon>
        <taxon>Rhodobacterales</taxon>
        <taxon>Roseobacteraceae</taxon>
        <taxon>Thalassovita</taxon>
    </lineage>
</organism>
<name>A0A1H9BEG3_9RHOB</name>
<dbReference type="AlphaFoldDB" id="A0A1H9BEG3"/>
<dbReference type="EMBL" id="FOEP01000002">
    <property type="protein sequence ID" value="SEP87392.1"/>
    <property type="molecule type" value="Genomic_DNA"/>
</dbReference>
<proteinExistence type="predicted"/>
<protein>
    <recommendedName>
        <fullName evidence="3">DUF2946 domain-containing protein</fullName>
    </recommendedName>
</protein>
<reference evidence="1 2" key="1">
    <citation type="submission" date="2016-10" db="EMBL/GenBank/DDBJ databases">
        <authorList>
            <person name="de Groot N.N."/>
        </authorList>
    </citation>
    <scope>NUCLEOTIDE SEQUENCE [LARGE SCALE GENOMIC DNA]</scope>
    <source>
        <strain evidence="1 2">DSM 22007</strain>
    </source>
</reference>
<evidence type="ECO:0000313" key="1">
    <source>
        <dbReference type="EMBL" id="SEP87392.1"/>
    </source>
</evidence>